<proteinExistence type="predicted"/>
<evidence type="ECO:0000313" key="3">
    <source>
        <dbReference type="Proteomes" id="UP000235388"/>
    </source>
</evidence>
<dbReference type="Proteomes" id="UP000235388">
    <property type="component" value="Unassembled WGS sequence"/>
</dbReference>
<sequence length="79" mass="8598">MKPVLGSLERFENHCSPFTLVGRCWQKALGPYIFAQANVTMHLSAPCDGITKPQAYRPGDDPFTGKNTDQVTMEAAAGI</sequence>
<name>A0A2N5TNI5_9BASI</name>
<protein>
    <submittedName>
        <fullName evidence="1">Uncharacterized protein</fullName>
    </submittedName>
</protein>
<evidence type="ECO:0000313" key="1">
    <source>
        <dbReference type="EMBL" id="PLW27053.1"/>
    </source>
</evidence>
<comment type="caution">
    <text evidence="1">The sequence shown here is derived from an EMBL/GenBank/DDBJ whole genome shotgun (WGS) entry which is preliminary data.</text>
</comment>
<keyword evidence="3" id="KW-1185">Reference proteome</keyword>
<gene>
    <name evidence="1" type="ORF">PCANC_22049</name>
    <name evidence="2" type="ORF">PCASD_14107</name>
</gene>
<dbReference type="EMBL" id="PGCJ01000507">
    <property type="protein sequence ID" value="PLW27053.1"/>
    <property type="molecule type" value="Genomic_DNA"/>
</dbReference>
<evidence type="ECO:0000313" key="4">
    <source>
        <dbReference type="Proteomes" id="UP000235392"/>
    </source>
</evidence>
<reference evidence="3 4" key="1">
    <citation type="submission" date="2017-11" db="EMBL/GenBank/DDBJ databases">
        <title>De novo assembly and phasing of dikaryotic genomes from two isolates of Puccinia coronata f. sp. avenae, the causal agent of oat crown rust.</title>
        <authorList>
            <person name="Miller M.E."/>
            <person name="Zhang Y."/>
            <person name="Omidvar V."/>
            <person name="Sperschneider J."/>
            <person name="Schwessinger B."/>
            <person name="Raley C."/>
            <person name="Palmer J.M."/>
            <person name="Garnica D."/>
            <person name="Upadhyaya N."/>
            <person name="Rathjen J."/>
            <person name="Taylor J.M."/>
            <person name="Park R.F."/>
            <person name="Dodds P.N."/>
            <person name="Hirsch C.D."/>
            <person name="Kianian S.F."/>
            <person name="Figueroa M."/>
        </authorList>
    </citation>
    <scope>NUCLEOTIDE SEQUENCE [LARGE SCALE GENOMIC DNA]</scope>
    <source>
        <strain evidence="1">12NC29</strain>
        <strain evidence="2">12SD80</strain>
    </source>
</reference>
<organism evidence="1 3">
    <name type="scientific">Puccinia coronata f. sp. avenae</name>
    <dbReference type="NCBI Taxonomy" id="200324"/>
    <lineage>
        <taxon>Eukaryota</taxon>
        <taxon>Fungi</taxon>
        <taxon>Dikarya</taxon>
        <taxon>Basidiomycota</taxon>
        <taxon>Pucciniomycotina</taxon>
        <taxon>Pucciniomycetes</taxon>
        <taxon>Pucciniales</taxon>
        <taxon>Pucciniaceae</taxon>
        <taxon>Puccinia</taxon>
    </lineage>
</organism>
<evidence type="ECO:0000313" key="2">
    <source>
        <dbReference type="EMBL" id="PLW33566.1"/>
    </source>
</evidence>
<dbReference type="Proteomes" id="UP000235392">
    <property type="component" value="Unassembled WGS sequence"/>
</dbReference>
<accession>A0A2N5TNI5</accession>
<dbReference type="EMBL" id="PGCI01000217">
    <property type="protein sequence ID" value="PLW33566.1"/>
    <property type="molecule type" value="Genomic_DNA"/>
</dbReference>
<dbReference type="AlphaFoldDB" id="A0A2N5TNI5"/>